<keyword evidence="1" id="KW-0805">Transcription regulation</keyword>
<dbReference type="InterPro" id="IPR050109">
    <property type="entry name" value="HTH-type_TetR-like_transc_reg"/>
</dbReference>
<dbReference type="SUPFAM" id="SSF46689">
    <property type="entry name" value="Homeodomain-like"/>
    <property type="match status" value="1"/>
</dbReference>
<keyword evidence="2 4" id="KW-0238">DNA-binding</keyword>
<dbReference type="GO" id="GO:0003700">
    <property type="term" value="F:DNA-binding transcription factor activity"/>
    <property type="evidence" value="ECO:0007669"/>
    <property type="project" value="TreeGrafter"/>
</dbReference>
<dbReference type="Pfam" id="PF00440">
    <property type="entry name" value="TetR_N"/>
    <property type="match status" value="1"/>
</dbReference>
<evidence type="ECO:0000256" key="2">
    <source>
        <dbReference type="ARBA" id="ARBA00023125"/>
    </source>
</evidence>
<reference evidence="6 7" key="1">
    <citation type="submission" date="2018-11" db="EMBL/GenBank/DDBJ databases">
        <title>Genomic Encyclopedia of Type Strains, Phase IV (KMG-IV): sequencing the most valuable type-strain genomes for metagenomic binning, comparative biology and taxonomic classification.</title>
        <authorList>
            <person name="Goeker M."/>
        </authorList>
    </citation>
    <scope>NUCLEOTIDE SEQUENCE [LARGE SCALE GENOMIC DNA]</scope>
    <source>
        <strain evidence="6 7">DSM 100316</strain>
    </source>
</reference>
<sequence>MADTSYHHGNLRESLIELGITHLHEKGAENISLRALAREIGVSQTAPYRHFEDKNKLLAAIAIYGFELLANDVNESLQDVNDPVSMLRAMGHTYVRFAINNVEIFKLMFGPILGNRKAYPDLLTAGQRRFELVELGLSSGIKSGQFADTDIPLTANSIWASLHGLAILMQDRYDRFPGLSTEQQIDTSLDILIAGLKNNPVGKNSRTVTAI</sequence>
<dbReference type="RefSeq" id="WP_123710738.1">
    <property type="nucleotide sequence ID" value="NZ_RKHR01000003.1"/>
</dbReference>
<comment type="caution">
    <text evidence="6">The sequence shown here is derived from an EMBL/GenBank/DDBJ whole genome shotgun (WGS) entry which is preliminary data.</text>
</comment>
<evidence type="ECO:0000256" key="4">
    <source>
        <dbReference type="PROSITE-ProRule" id="PRU00335"/>
    </source>
</evidence>
<dbReference type="Proteomes" id="UP000275394">
    <property type="component" value="Unassembled WGS sequence"/>
</dbReference>
<dbReference type="InterPro" id="IPR025996">
    <property type="entry name" value="MT1864/Rv1816-like_C"/>
</dbReference>
<dbReference type="PANTHER" id="PTHR30055:SF234">
    <property type="entry name" value="HTH-TYPE TRANSCRIPTIONAL REGULATOR BETI"/>
    <property type="match status" value="1"/>
</dbReference>
<gene>
    <name evidence="6" type="ORF">EDC56_0277</name>
</gene>
<evidence type="ECO:0000256" key="3">
    <source>
        <dbReference type="ARBA" id="ARBA00023163"/>
    </source>
</evidence>
<dbReference type="AlphaFoldDB" id="A0A3N2DYB9"/>
<dbReference type="EMBL" id="RKHR01000003">
    <property type="protein sequence ID" value="ROS04764.1"/>
    <property type="molecule type" value="Genomic_DNA"/>
</dbReference>
<evidence type="ECO:0000313" key="6">
    <source>
        <dbReference type="EMBL" id="ROS04764.1"/>
    </source>
</evidence>
<dbReference type="InterPro" id="IPR036271">
    <property type="entry name" value="Tet_transcr_reg_TetR-rel_C_sf"/>
</dbReference>
<dbReference type="InterPro" id="IPR009057">
    <property type="entry name" value="Homeodomain-like_sf"/>
</dbReference>
<feature type="DNA-binding region" description="H-T-H motif" evidence="4">
    <location>
        <begin position="32"/>
        <end position="51"/>
    </location>
</feature>
<keyword evidence="7" id="KW-1185">Reference proteome</keyword>
<dbReference type="OrthoDB" id="5293556at2"/>
<dbReference type="PROSITE" id="PS50977">
    <property type="entry name" value="HTH_TETR_2"/>
    <property type="match status" value="1"/>
</dbReference>
<name>A0A3N2DYB9_9GAMM</name>
<organism evidence="6 7">
    <name type="scientific">Sinobacterium caligoides</name>
    <dbReference type="NCBI Taxonomy" id="933926"/>
    <lineage>
        <taxon>Bacteria</taxon>
        <taxon>Pseudomonadati</taxon>
        <taxon>Pseudomonadota</taxon>
        <taxon>Gammaproteobacteria</taxon>
        <taxon>Cellvibrionales</taxon>
        <taxon>Spongiibacteraceae</taxon>
        <taxon>Sinobacterium</taxon>
    </lineage>
</organism>
<keyword evidence="3" id="KW-0804">Transcription</keyword>
<feature type="domain" description="HTH tetR-type" evidence="5">
    <location>
        <begin position="9"/>
        <end position="69"/>
    </location>
</feature>
<dbReference type="InterPro" id="IPR001647">
    <property type="entry name" value="HTH_TetR"/>
</dbReference>
<dbReference type="SUPFAM" id="SSF48498">
    <property type="entry name" value="Tetracyclin repressor-like, C-terminal domain"/>
    <property type="match status" value="1"/>
</dbReference>
<evidence type="ECO:0000256" key="1">
    <source>
        <dbReference type="ARBA" id="ARBA00023015"/>
    </source>
</evidence>
<dbReference type="Gene3D" id="1.10.357.10">
    <property type="entry name" value="Tetracycline Repressor, domain 2"/>
    <property type="match status" value="1"/>
</dbReference>
<dbReference type="PANTHER" id="PTHR30055">
    <property type="entry name" value="HTH-TYPE TRANSCRIPTIONAL REGULATOR RUTR"/>
    <property type="match status" value="1"/>
</dbReference>
<dbReference type="GO" id="GO:0000976">
    <property type="term" value="F:transcription cis-regulatory region binding"/>
    <property type="evidence" value="ECO:0007669"/>
    <property type="project" value="TreeGrafter"/>
</dbReference>
<accession>A0A3N2DYB9</accession>
<protein>
    <submittedName>
        <fullName evidence="6">TetR family transcriptional regulator</fullName>
    </submittedName>
</protein>
<dbReference type="Pfam" id="PF13305">
    <property type="entry name" value="TetR_C_33"/>
    <property type="match status" value="1"/>
</dbReference>
<proteinExistence type="predicted"/>
<evidence type="ECO:0000259" key="5">
    <source>
        <dbReference type="PROSITE" id="PS50977"/>
    </source>
</evidence>
<evidence type="ECO:0000313" key="7">
    <source>
        <dbReference type="Proteomes" id="UP000275394"/>
    </source>
</evidence>